<gene>
    <name evidence="2" type="ORF">IFM89_019069</name>
</gene>
<comment type="caution">
    <text evidence="2">The sequence shown here is derived from an EMBL/GenBank/DDBJ whole genome shotgun (WGS) entry which is preliminary data.</text>
</comment>
<dbReference type="Proteomes" id="UP000631114">
    <property type="component" value="Unassembled WGS sequence"/>
</dbReference>
<evidence type="ECO:0000256" key="1">
    <source>
        <dbReference type="SAM" id="MobiDB-lite"/>
    </source>
</evidence>
<dbReference type="InterPro" id="IPR018181">
    <property type="entry name" value="Heat_shock_70_CS"/>
</dbReference>
<accession>A0A835MFE7</accession>
<name>A0A835MFE7_9MAGN</name>
<dbReference type="PROSITE" id="PS00297">
    <property type="entry name" value="HSP70_1"/>
    <property type="match status" value="1"/>
</dbReference>
<evidence type="ECO:0000313" key="2">
    <source>
        <dbReference type="EMBL" id="KAF9625119.1"/>
    </source>
</evidence>
<protein>
    <submittedName>
        <fullName evidence="2">Uncharacterized protein</fullName>
    </submittedName>
</protein>
<feature type="region of interest" description="Disordered" evidence="1">
    <location>
        <begin position="1"/>
        <end position="29"/>
    </location>
</feature>
<evidence type="ECO:0000313" key="3">
    <source>
        <dbReference type="Proteomes" id="UP000631114"/>
    </source>
</evidence>
<feature type="compositionally biased region" description="Basic and acidic residues" evidence="1">
    <location>
        <begin position="1"/>
        <end position="15"/>
    </location>
</feature>
<sequence length="295" mass="32411">MALRQKDYFKGRESESGVSGPCPKIHDPKLKESFEKSPRHNAHVPKFKAELAQFCERLAGKVRRGWNRLAQEVEVPPAAPALGRRAIEGEIHAAPAALAAKERRLLGNGSKPFGNDIIGIDLGTTNSCVSSWKGRRCSNHSINGSLQPKGGTSLALPAKLVCNKPDKHGLGTKSVDWRSSLQQSHTYPCDPSTLPKYPPSKEFDTKLRDEEARRHLGIDDIYAGKRAAYVKGRESEYGRRDSRNSNAAADPNVNAELQISLQAVRKARLDKVKTKKNIGDGIQSEALLYSGRNGR</sequence>
<feature type="region of interest" description="Disordered" evidence="1">
    <location>
        <begin position="233"/>
        <end position="252"/>
    </location>
</feature>
<dbReference type="EMBL" id="JADFTS010000001">
    <property type="protein sequence ID" value="KAF9625119.1"/>
    <property type="molecule type" value="Genomic_DNA"/>
</dbReference>
<organism evidence="2 3">
    <name type="scientific">Coptis chinensis</name>
    <dbReference type="NCBI Taxonomy" id="261450"/>
    <lineage>
        <taxon>Eukaryota</taxon>
        <taxon>Viridiplantae</taxon>
        <taxon>Streptophyta</taxon>
        <taxon>Embryophyta</taxon>
        <taxon>Tracheophyta</taxon>
        <taxon>Spermatophyta</taxon>
        <taxon>Magnoliopsida</taxon>
        <taxon>Ranunculales</taxon>
        <taxon>Ranunculaceae</taxon>
        <taxon>Coptidoideae</taxon>
        <taxon>Coptis</taxon>
    </lineage>
</organism>
<reference evidence="2 3" key="1">
    <citation type="submission" date="2020-10" db="EMBL/GenBank/DDBJ databases">
        <title>The Coptis chinensis genome and diversification of protoberbering-type alkaloids.</title>
        <authorList>
            <person name="Wang B."/>
            <person name="Shu S."/>
            <person name="Song C."/>
            <person name="Liu Y."/>
        </authorList>
    </citation>
    <scope>NUCLEOTIDE SEQUENCE [LARGE SCALE GENOMIC DNA]</scope>
    <source>
        <strain evidence="2">HL-2020</strain>
        <tissue evidence="2">Leaf</tissue>
    </source>
</reference>
<feature type="compositionally biased region" description="Basic and acidic residues" evidence="1">
    <location>
        <begin position="233"/>
        <end position="243"/>
    </location>
</feature>
<dbReference type="AlphaFoldDB" id="A0A835MFE7"/>
<proteinExistence type="predicted"/>
<keyword evidence="3" id="KW-1185">Reference proteome</keyword>